<comment type="caution">
    <text evidence="1">The sequence shown here is derived from an EMBL/GenBank/DDBJ whole genome shotgun (WGS) entry which is preliminary data.</text>
</comment>
<dbReference type="Proteomes" id="UP000886520">
    <property type="component" value="Chromosome 19"/>
</dbReference>
<reference evidence="1" key="1">
    <citation type="submission" date="2021-01" db="EMBL/GenBank/DDBJ databases">
        <title>Adiantum capillus-veneris genome.</title>
        <authorList>
            <person name="Fang Y."/>
            <person name="Liao Q."/>
        </authorList>
    </citation>
    <scope>NUCLEOTIDE SEQUENCE</scope>
    <source>
        <strain evidence="1">H3</strain>
        <tissue evidence="1">Leaf</tissue>
    </source>
</reference>
<evidence type="ECO:0000313" key="1">
    <source>
        <dbReference type="EMBL" id="KAI5064793.1"/>
    </source>
</evidence>
<dbReference type="EMBL" id="JABFUD020000019">
    <property type="protein sequence ID" value="KAI5064793.1"/>
    <property type="molecule type" value="Genomic_DNA"/>
</dbReference>
<sequence>MESFLRGLHPSIQILVRAQAPQDLNLAITSVVNVESSYRCAYELQLVATPPPPYYPWLAKHSLPMSTPSLSLPAPSYVPQLQSTPPLQLPPVTPVQLQATPLPLSLLAPTPVIDTSSSSTSLHLLAPVSHAPQHSIIYVTKDSLRLMMNKLEPPERIMRWLVELQTFDYVLKSKPPALQKLVDFSGVV</sequence>
<evidence type="ECO:0000313" key="2">
    <source>
        <dbReference type="Proteomes" id="UP000886520"/>
    </source>
</evidence>
<dbReference type="AlphaFoldDB" id="A0A9D4Z742"/>
<keyword evidence="2" id="KW-1185">Reference proteome</keyword>
<organism evidence="1 2">
    <name type="scientific">Adiantum capillus-veneris</name>
    <name type="common">Maidenhair fern</name>
    <dbReference type="NCBI Taxonomy" id="13818"/>
    <lineage>
        <taxon>Eukaryota</taxon>
        <taxon>Viridiplantae</taxon>
        <taxon>Streptophyta</taxon>
        <taxon>Embryophyta</taxon>
        <taxon>Tracheophyta</taxon>
        <taxon>Polypodiopsida</taxon>
        <taxon>Polypodiidae</taxon>
        <taxon>Polypodiales</taxon>
        <taxon>Pteridineae</taxon>
        <taxon>Pteridaceae</taxon>
        <taxon>Vittarioideae</taxon>
        <taxon>Adiantum</taxon>
    </lineage>
</organism>
<name>A0A9D4Z742_ADICA</name>
<protein>
    <submittedName>
        <fullName evidence="1">Uncharacterized protein</fullName>
    </submittedName>
</protein>
<proteinExistence type="predicted"/>
<gene>
    <name evidence="1" type="ORF">GOP47_0019488</name>
</gene>
<dbReference type="OrthoDB" id="10616643at2759"/>
<accession>A0A9D4Z742</accession>